<dbReference type="SUPFAM" id="SSF48435">
    <property type="entry name" value="Bacterial muramidases"/>
    <property type="match status" value="1"/>
</dbReference>
<dbReference type="InterPro" id="IPR023346">
    <property type="entry name" value="Lysozyme-like_dom_sf"/>
</dbReference>
<proteinExistence type="inferred from homology"/>
<evidence type="ECO:0000313" key="7">
    <source>
        <dbReference type="Proteomes" id="UP001269375"/>
    </source>
</evidence>
<comment type="similarity">
    <text evidence="1">Belongs to the transglycosylase Slt family.</text>
</comment>
<feature type="domain" description="Lytic transglycosylase superhelical linker" evidence="5">
    <location>
        <begin position="399"/>
        <end position="465"/>
    </location>
</feature>
<dbReference type="RefSeq" id="WP_251590183.1">
    <property type="nucleotide sequence ID" value="NZ_JAMLJI010000001.1"/>
</dbReference>
<dbReference type="PROSITE" id="PS00922">
    <property type="entry name" value="TRANSGLYCOSYLASE"/>
    <property type="match status" value="1"/>
</dbReference>
<dbReference type="SUPFAM" id="SSF53955">
    <property type="entry name" value="Lysozyme-like"/>
    <property type="match status" value="1"/>
</dbReference>
<name>A0ABU1GXI9_9GAMM</name>
<dbReference type="InterPro" id="IPR008939">
    <property type="entry name" value="Lytic_TGlycosylase_superhlx_U"/>
</dbReference>
<dbReference type="Gene3D" id="1.10.530.10">
    <property type="match status" value="1"/>
</dbReference>
<dbReference type="Pfam" id="PF01464">
    <property type="entry name" value="SLT"/>
    <property type="match status" value="1"/>
</dbReference>
<feature type="signal peptide" evidence="3">
    <location>
        <begin position="1"/>
        <end position="26"/>
    </location>
</feature>
<accession>A0ABU1GXI9</accession>
<dbReference type="Gene3D" id="1.25.20.10">
    <property type="entry name" value="Bacterial muramidases"/>
    <property type="match status" value="1"/>
</dbReference>
<dbReference type="InterPro" id="IPR000189">
    <property type="entry name" value="Transglyc_AS"/>
</dbReference>
<dbReference type="EMBL" id="JARWAO010000006">
    <property type="protein sequence ID" value="MDR5896718.1"/>
    <property type="molecule type" value="Genomic_DNA"/>
</dbReference>
<evidence type="ECO:0000256" key="3">
    <source>
        <dbReference type="SAM" id="SignalP"/>
    </source>
</evidence>
<feature type="domain" description="Transglycosylase SLT" evidence="4">
    <location>
        <begin position="476"/>
        <end position="584"/>
    </location>
</feature>
<protein>
    <submittedName>
        <fullName evidence="6">Transglycosylase SLT domain-containing protein</fullName>
    </submittedName>
</protein>
<dbReference type="Gene3D" id="1.10.1240.20">
    <property type="entry name" value="Lytic transglycosylase, superhelical linker domain"/>
    <property type="match status" value="1"/>
</dbReference>
<dbReference type="CDD" id="cd13401">
    <property type="entry name" value="Slt70-like"/>
    <property type="match status" value="1"/>
</dbReference>
<comment type="caution">
    <text evidence="6">The sequence shown here is derived from an EMBL/GenBank/DDBJ whole genome shotgun (WGS) entry which is preliminary data.</text>
</comment>
<dbReference type="InterPro" id="IPR037061">
    <property type="entry name" value="Lytic_TGlycoase_superhlx_L_sf"/>
</dbReference>
<reference evidence="6 7" key="1">
    <citation type="submission" date="2023-04" db="EMBL/GenBank/DDBJ databases">
        <title>A long-awaited taxogenomic arrangement of the family Halomonadaceae.</title>
        <authorList>
            <person name="De La Haba R."/>
            <person name="Chuvochina M."/>
            <person name="Wittouck S."/>
            <person name="Arahal D.R."/>
            <person name="Sanchez-Porro C."/>
            <person name="Hugenholtz P."/>
            <person name="Ventosa A."/>
        </authorList>
    </citation>
    <scope>NUCLEOTIDE SEQUENCE [LARGE SCALE GENOMIC DNA]</scope>
    <source>
        <strain evidence="6 7">DSM 22428</strain>
    </source>
</reference>
<evidence type="ECO:0000259" key="5">
    <source>
        <dbReference type="Pfam" id="PF14718"/>
    </source>
</evidence>
<dbReference type="PANTHER" id="PTHR37423:SF5">
    <property type="entry name" value="SOLUBLE LYTIC MUREIN TRANSGLYCOSYLASE"/>
    <property type="match status" value="1"/>
</dbReference>
<dbReference type="Proteomes" id="UP001269375">
    <property type="component" value="Unassembled WGS sequence"/>
</dbReference>
<dbReference type="Pfam" id="PF14718">
    <property type="entry name" value="SLT_L"/>
    <property type="match status" value="1"/>
</dbReference>
<evidence type="ECO:0000259" key="4">
    <source>
        <dbReference type="Pfam" id="PF01464"/>
    </source>
</evidence>
<evidence type="ECO:0000256" key="2">
    <source>
        <dbReference type="ARBA" id="ARBA00022729"/>
    </source>
</evidence>
<dbReference type="PANTHER" id="PTHR37423">
    <property type="entry name" value="SOLUBLE LYTIC MUREIN TRANSGLYCOSYLASE-RELATED"/>
    <property type="match status" value="1"/>
</dbReference>
<gene>
    <name evidence="6" type="ORF">QC825_11595</name>
</gene>
<evidence type="ECO:0000256" key="1">
    <source>
        <dbReference type="ARBA" id="ARBA00007734"/>
    </source>
</evidence>
<sequence>MTFLTRLSAACLTGVLSLWLPNSAYADDRALRSALDAARAHQWQAIDEASIDQHVLSGYIDYHRLKARLPGLSPEQVQHFIDTHDDSPLSVWMRDVAIGAYGQAGRFNELREISGGNAPNGVARQCYFYRAYLGIDNQKAIDGGRALWNVGRSQDNACDPLFDALRAQGAIGDAQIWSRLIKAWEAGNDGLANYLSDLLSPSWQPAASTYEQLSKTPERIATVDQKAFSRPVLDSLFEAAFHSLTRQNTQTALTLWQRLGPNAPVTAETRKAIEHDLAFYTLVRDHDENFDWVDATLTSLNQEDLFELRVRTALARGQWAIVKRWVERMPDEQRTDARWQYWLARAEQALGQESQALEHYQAAATQRSFFGFAAADKVGRPYDLNQDQRDKALYALAELDKLPAIQRINALERIGESGLARTEWFYLIDRSTGERVYELAHYALQHEWFDLAVFTSIRSKQWDALSWRFPPAYAELFKHQARENNVSPYLLMGIARRESAFNPEARSSAGALGLMQLMPGTARHVSKRKNLPYEGPASLTQVVPNVQLGSAYIKSMLDRYRGNRVAAIAAYNAGPGRVDRWLTQGNQPFDLFVESIPFRETRDYVQAVLAYQVIFESLAKGTTQDVAMMSAQERQIRYDSALLAHRND</sequence>
<keyword evidence="2 3" id="KW-0732">Signal</keyword>
<dbReference type="InterPro" id="IPR008258">
    <property type="entry name" value="Transglycosylase_SLT_dom_1"/>
</dbReference>
<dbReference type="InterPro" id="IPR012289">
    <property type="entry name" value="Lytic_TGlycosylase_superhlx_L"/>
</dbReference>
<organism evidence="6 7">
    <name type="scientific">Larsenimonas suaedae</name>
    <dbReference type="NCBI Taxonomy" id="1851019"/>
    <lineage>
        <taxon>Bacteria</taxon>
        <taxon>Pseudomonadati</taxon>
        <taxon>Pseudomonadota</taxon>
        <taxon>Gammaproteobacteria</taxon>
        <taxon>Oceanospirillales</taxon>
        <taxon>Halomonadaceae</taxon>
        <taxon>Larsenimonas</taxon>
    </lineage>
</organism>
<evidence type="ECO:0000313" key="6">
    <source>
        <dbReference type="EMBL" id="MDR5896718.1"/>
    </source>
</evidence>
<keyword evidence="7" id="KW-1185">Reference proteome</keyword>
<feature type="chain" id="PRO_5045606662" evidence="3">
    <location>
        <begin position="27"/>
        <end position="648"/>
    </location>
</feature>